<feature type="domain" description="Peptidase M24" evidence="1">
    <location>
        <begin position="135"/>
        <end position="247"/>
    </location>
</feature>
<dbReference type="SUPFAM" id="SSF55920">
    <property type="entry name" value="Creatinase/aminopeptidase"/>
    <property type="match status" value="1"/>
</dbReference>
<dbReference type="Gene3D" id="3.90.230.10">
    <property type="entry name" value="Creatinase/methionine aminopeptidase superfamily"/>
    <property type="match status" value="1"/>
</dbReference>
<dbReference type="EMBL" id="BARV01011436">
    <property type="protein sequence ID" value="GAI07962.1"/>
    <property type="molecule type" value="Genomic_DNA"/>
</dbReference>
<evidence type="ECO:0000259" key="1">
    <source>
        <dbReference type="Pfam" id="PF00557"/>
    </source>
</evidence>
<dbReference type="AlphaFoldDB" id="X1KLL1"/>
<comment type="caution">
    <text evidence="2">The sequence shown here is derived from an EMBL/GenBank/DDBJ whole genome shotgun (WGS) entry which is preliminary data.</text>
</comment>
<feature type="non-terminal residue" evidence="2">
    <location>
        <position position="247"/>
    </location>
</feature>
<dbReference type="InterPro" id="IPR050659">
    <property type="entry name" value="Peptidase_M24B"/>
</dbReference>
<reference evidence="2" key="1">
    <citation type="journal article" date="2014" name="Front. Microbiol.">
        <title>High frequency of phylogenetically diverse reductive dehalogenase-homologous genes in deep subseafloor sedimentary metagenomes.</title>
        <authorList>
            <person name="Kawai M."/>
            <person name="Futagami T."/>
            <person name="Toyoda A."/>
            <person name="Takaki Y."/>
            <person name="Nishi S."/>
            <person name="Hori S."/>
            <person name="Arai W."/>
            <person name="Tsubouchi T."/>
            <person name="Morono Y."/>
            <person name="Uchiyama I."/>
            <person name="Ito T."/>
            <person name="Fujiyama A."/>
            <person name="Inagaki F."/>
            <person name="Takami H."/>
        </authorList>
    </citation>
    <scope>NUCLEOTIDE SEQUENCE</scope>
    <source>
        <strain evidence="2">Expedition CK06-06</strain>
    </source>
</reference>
<evidence type="ECO:0000313" key="2">
    <source>
        <dbReference type="EMBL" id="GAI07962.1"/>
    </source>
</evidence>
<protein>
    <recommendedName>
        <fullName evidence="1">Peptidase M24 domain-containing protein</fullName>
    </recommendedName>
</protein>
<feature type="non-terminal residue" evidence="2">
    <location>
        <position position="1"/>
    </location>
</feature>
<dbReference type="Pfam" id="PF00557">
    <property type="entry name" value="Peptidase_M24"/>
    <property type="match status" value="1"/>
</dbReference>
<dbReference type="InterPro" id="IPR036005">
    <property type="entry name" value="Creatinase/aminopeptidase-like"/>
</dbReference>
<sequence>SKDATMYYLLNGANIYGHYIKKQGRPAYLIHSPIEREVAQKSGFKLINLNKYEVNKIYEKYPDKIKANAFFIKTIFDNLKIKGNVAFYGKTTFGMGYNYLRQLIKFDKKIKIHYESQKDLITIARETKSEEEVKRIKHAGKAVVHAFTNMLETVRSMKIKNNVIMKDKNKKLLIGDLRAMLQRNLFEKNLVNSEGMIVAQGRDAGVPHNAGKEREVVKLGKTIVFDIYPQELGGGYFFDFTRTICFG</sequence>
<dbReference type="PANTHER" id="PTHR46112">
    <property type="entry name" value="AMINOPEPTIDASE"/>
    <property type="match status" value="1"/>
</dbReference>
<proteinExistence type="predicted"/>
<dbReference type="PANTHER" id="PTHR46112:SF2">
    <property type="entry name" value="XAA-PRO AMINOPEPTIDASE P-RELATED"/>
    <property type="match status" value="1"/>
</dbReference>
<name>X1KLL1_9ZZZZ</name>
<dbReference type="InterPro" id="IPR000994">
    <property type="entry name" value="Pept_M24"/>
</dbReference>
<accession>X1KLL1</accession>
<gene>
    <name evidence="2" type="ORF">S06H3_21697</name>
</gene>
<organism evidence="2">
    <name type="scientific">marine sediment metagenome</name>
    <dbReference type="NCBI Taxonomy" id="412755"/>
    <lineage>
        <taxon>unclassified sequences</taxon>
        <taxon>metagenomes</taxon>
        <taxon>ecological metagenomes</taxon>
    </lineage>
</organism>